<evidence type="ECO:0000259" key="2">
    <source>
        <dbReference type="Pfam" id="PF03781"/>
    </source>
</evidence>
<dbReference type="PANTHER" id="PTHR23150:SF19">
    <property type="entry name" value="FORMYLGLYCINE-GENERATING ENZYME"/>
    <property type="match status" value="1"/>
</dbReference>
<feature type="signal peptide" evidence="1">
    <location>
        <begin position="1"/>
        <end position="25"/>
    </location>
</feature>
<dbReference type="Proteomes" id="UP000241954">
    <property type="component" value="Unassembled WGS sequence"/>
</dbReference>
<evidence type="ECO:0000313" key="4">
    <source>
        <dbReference type="EMBL" id="PSW99649.1"/>
    </source>
</evidence>
<feature type="domain" description="Sulfatase-modifying factor enzyme-like" evidence="2">
    <location>
        <begin position="39"/>
        <end position="261"/>
    </location>
</feature>
<keyword evidence="1" id="KW-0732">Signal</keyword>
<accession>A0A0D8Q931</accession>
<dbReference type="InterPro" id="IPR051043">
    <property type="entry name" value="Sulfatase_Mod_Factor_Kinase"/>
</dbReference>
<evidence type="ECO:0000313" key="5">
    <source>
        <dbReference type="Proteomes" id="UP000241190"/>
    </source>
</evidence>
<evidence type="ECO:0000313" key="3">
    <source>
        <dbReference type="EMBL" id="PSV95602.1"/>
    </source>
</evidence>
<dbReference type="RefSeq" id="WP_045035382.1">
    <property type="nucleotide sequence ID" value="NZ_JZSR01000001.1"/>
</dbReference>
<dbReference type="PANTHER" id="PTHR23150">
    <property type="entry name" value="SULFATASE MODIFYING FACTOR 1, 2"/>
    <property type="match status" value="1"/>
</dbReference>
<dbReference type="EMBL" id="PYLW01000014">
    <property type="protein sequence ID" value="PSV95602.1"/>
    <property type="molecule type" value="Genomic_DNA"/>
</dbReference>
<dbReference type="InterPro" id="IPR005532">
    <property type="entry name" value="SUMF_dom"/>
</dbReference>
<dbReference type="Pfam" id="PF03781">
    <property type="entry name" value="FGE-sulfatase"/>
    <property type="match status" value="1"/>
</dbReference>
<evidence type="ECO:0000256" key="1">
    <source>
        <dbReference type="SAM" id="SignalP"/>
    </source>
</evidence>
<evidence type="ECO:0000313" key="6">
    <source>
        <dbReference type="Proteomes" id="UP000241954"/>
    </source>
</evidence>
<comment type="caution">
    <text evidence="3">The sequence shown here is derived from an EMBL/GenBank/DDBJ whole genome shotgun (WGS) entry which is preliminary data.</text>
</comment>
<reference evidence="3 6" key="1">
    <citation type="submission" date="2018-01" db="EMBL/GenBank/DDBJ databases">
        <title>Whole genome sequencing of Histamine producing bacteria.</title>
        <authorList>
            <person name="Butler K."/>
        </authorList>
    </citation>
    <scope>NUCLEOTIDE SEQUENCE [LARGE SCALE GENOMIC DNA]</scope>
    <source>
        <strain evidence="4 5">ATCC 51761</strain>
        <strain evidence="3 6">NCIMB 13481</strain>
    </source>
</reference>
<dbReference type="InterPro" id="IPR042095">
    <property type="entry name" value="SUMF_sf"/>
</dbReference>
<organism evidence="3 6">
    <name type="scientific">Photobacterium iliopiscarium</name>
    <dbReference type="NCBI Taxonomy" id="56192"/>
    <lineage>
        <taxon>Bacteria</taxon>
        <taxon>Pseudomonadati</taxon>
        <taxon>Pseudomonadota</taxon>
        <taxon>Gammaproteobacteria</taxon>
        <taxon>Vibrionales</taxon>
        <taxon>Vibrionaceae</taxon>
        <taxon>Photobacterium</taxon>
    </lineage>
</organism>
<dbReference type="Gene3D" id="3.90.1580.10">
    <property type="entry name" value="paralog of FGE (formylglycine-generating enzyme)"/>
    <property type="match status" value="1"/>
</dbReference>
<gene>
    <name evidence="3" type="ORF">C9I88_13160</name>
    <name evidence="4" type="ORF">C9J52_00140</name>
</gene>
<feature type="chain" id="PRO_5030006090" evidence="1">
    <location>
        <begin position="26"/>
        <end position="265"/>
    </location>
</feature>
<dbReference type="Proteomes" id="UP000241190">
    <property type="component" value="Unassembled WGS sequence"/>
</dbReference>
<dbReference type="GO" id="GO:0120147">
    <property type="term" value="F:formylglycine-generating oxidase activity"/>
    <property type="evidence" value="ECO:0007669"/>
    <property type="project" value="TreeGrafter"/>
</dbReference>
<dbReference type="InterPro" id="IPR016187">
    <property type="entry name" value="CTDL_fold"/>
</dbReference>
<dbReference type="AlphaFoldDB" id="A0A0D8Q931"/>
<keyword evidence="5" id="KW-1185">Reference proteome</keyword>
<protein>
    <submittedName>
        <fullName evidence="3">Sulfatase</fullName>
    </submittedName>
</protein>
<dbReference type="SUPFAM" id="SSF56436">
    <property type="entry name" value="C-type lectin-like"/>
    <property type="match status" value="1"/>
</dbReference>
<dbReference type="EMBL" id="PYOP01000001">
    <property type="protein sequence ID" value="PSW99649.1"/>
    <property type="molecule type" value="Genomic_DNA"/>
</dbReference>
<name>A0A0D8Q931_9GAMM</name>
<proteinExistence type="predicted"/>
<sequence length="265" mass="29829">MFIASFFTKTKILLTLMLLSAFLIGCTKTPPHPIAQQINQDMVRVDGGNFLMGSDSNQAKKSEKPTHIVTLNDFYIAKFEVTQQLFESIMGSSLSYFQSPNIPVNNLSWQQANYFIKKLNQITGETYRLPTEAEWEYAARGGQLSQGYIYSGSNNIDAVAWYSKNAQNKAHPVGIKQPNELGLYDMTGNVGEFVSDAYDDNFYRYSPQDNPTNSRQEASGLAHKSVRGSSFSYNAKESENYRRDFASQSIIMSDIGLRLVKDVKK</sequence>